<organism evidence="2 3">
    <name type="scientific">Spongisporangium articulatum</name>
    <dbReference type="NCBI Taxonomy" id="3362603"/>
    <lineage>
        <taxon>Bacteria</taxon>
        <taxon>Bacillati</taxon>
        <taxon>Actinomycetota</taxon>
        <taxon>Actinomycetes</taxon>
        <taxon>Kineosporiales</taxon>
        <taxon>Kineosporiaceae</taxon>
        <taxon>Spongisporangium</taxon>
    </lineage>
</organism>
<sequence>MRRRLLANPALSSPASDAQPEVTGLVTRFDAVRAELKVPEAFGDGVLAEARAAVPSSEGRVDLTDLPFVTLDPAGSTDLDQAMVLSRRGDGFHVDYAIADVPAWLAPSGAVAAEAMRRGQTVYAPDRRTGLHPPVLSEDRASLLPDGDRPALVWRFDLAGDGSVTTFDVVRATVRSRAQLDYASVQAALDGSGPAELAELGGLLREIGSARQALEVARGGASLPLPEQEVLTDDAAPLGFVLRLRPPRPVEDWNAQLSLMTGIAAAELMLKGRVGVLRTLPPADRGALGAVRRLAKRVGVEWPDDEPYGAMLRRLDVGVPQHLALLHAAGSLFRGSAYVPFDGVVPTAPMHAAVAAPYAHVTAPLRRLVDRFGLEAAYCVARGLDVPDWVRAGLPLLPEAMSTSERLAGEVDRRCVDVVEAALLEGRVGESFPAVVVEADKDGDGGRVQLVEPPVVARCTGPLVAGTVVAARLTEADPDTATTRFAV</sequence>
<dbReference type="Pfam" id="PF00773">
    <property type="entry name" value="RNB"/>
    <property type="match status" value="1"/>
</dbReference>
<dbReference type="RefSeq" id="WP_398278635.1">
    <property type="nucleotide sequence ID" value="NZ_JBITLV010000002.1"/>
</dbReference>
<gene>
    <name evidence="2" type="ORF">ACIB24_09510</name>
</gene>
<name>A0ABW8ANW1_9ACTN</name>
<evidence type="ECO:0000313" key="2">
    <source>
        <dbReference type="EMBL" id="MFI7587297.1"/>
    </source>
</evidence>
<reference evidence="2 3" key="1">
    <citation type="submission" date="2024-10" db="EMBL/GenBank/DDBJ databases">
        <title>The Natural Products Discovery Center: Release of the First 8490 Sequenced Strains for Exploring Actinobacteria Biosynthetic Diversity.</title>
        <authorList>
            <person name="Kalkreuter E."/>
            <person name="Kautsar S.A."/>
            <person name="Yang D."/>
            <person name="Bader C.D."/>
            <person name="Teijaro C.N."/>
            <person name="Fluegel L."/>
            <person name="Davis C.M."/>
            <person name="Simpson J.R."/>
            <person name="Lauterbach L."/>
            <person name="Steele A.D."/>
            <person name="Gui C."/>
            <person name="Meng S."/>
            <person name="Li G."/>
            <person name="Viehrig K."/>
            <person name="Ye F."/>
            <person name="Su P."/>
            <person name="Kiefer A.F."/>
            <person name="Nichols A."/>
            <person name="Cepeda A.J."/>
            <person name="Yan W."/>
            <person name="Fan B."/>
            <person name="Jiang Y."/>
            <person name="Adhikari A."/>
            <person name="Zheng C.-J."/>
            <person name="Schuster L."/>
            <person name="Cowan T.M."/>
            <person name="Smanski M.J."/>
            <person name="Chevrette M.G."/>
            <person name="De Carvalho L.P.S."/>
            <person name="Shen B."/>
        </authorList>
    </citation>
    <scope>NUCLEOTIDE SEQUENCE [LARGE SCALE GENOMIC DNA]</scope>
    <source>
        <strain evidence="2 3">NPDC049639</strain>
    </source>
</reference>
<dbReference type="SMART" id="SM00955">
    <property type="entry name" value="RNB"/>
    <property type="match status" value="1"/>
</dbReference>
<dbReference type="PANTHER" id="PTHR23355:SF42">
    <property type="entry name" value="RIBONUCLEASE II, CHLOROPLASTIC_MITOCHONDRIAL"/>
    <property type="match status" value="1"/>
</dbReference>
<dbReference type="InterPro" id="IPR040596">
    <property type="entry name" value="RNase_II_C_S1"/>
</dbReference>
<proteinExistence type="predicted"/>
<accession>A0ABW8ANW1</accession>
<keyword evidence="3" id="KW-1185">Reference proteome</keyword>
<evidence type="ECO:0000259" key="1">
    <source>
        <dbReference type="SMART" id="SM00955"/>
    </source>
</evidence>
<dbReference type="PANTHER" id="PTHR23355">
    <property type="entry name" value="RIBONUCLEASE"/>
    <property type="match status" value="1"/>
</dbReference>
<feature type="domain" description="RNB" evidence="1">
    <location>
        <begin position="60"/>
        <end position="383"/>
    </location>
</feature>
<dbReference type="InterPro" id="IPR050180">
    <property type="entry name" value="RNR_Ribonuclease"/>
</dbReference>
<dbReference type="EMBL" id="JBITLV010000002">
    <property type="protein sequence ID" value="MFI7587297.1"/>
    <property type="molecule type" value="Genomic_DNA"/>
</dbReference>
<dbReference type="InterPro" id="IPR001900">
    <property type="entry name" value="RNase_II/R"/>
</dbReference>
<dbReference type="Pfam" id="PF18614">
    <property type="entry name" value="RNase_II_C_S1"/>
    <property type="match status" value="1"/>
</dbReference>
<protein>
    <submittedName>
        <fullName evidence="2">RNB domain-containing ribonuclease</fullName>
    </submittedName>
</protein>
<dbReference type="SUPFAM" id="SSF50249">
    <property type="entry name" value="Nucleic acid-binding proteins"/>
    <property type="match status" value="1"/>
</dbReference>
<comment type="caution">
    <text evidence="2">The sequence shown here is derived from an EMBL/GenBank/DDBJ whole genome shotgun (WGS) entry which is preliminary data.</text>
</comment>
<dbReference type="Proteomes" id="UP001612915">
    <property type="component" value="Unassembled WGS sequence"/>
</dbReference>
<evidence type="ECO:0000313" key="3">
    <source>
        <dbReference type="Proteomes" id="UP001612915"/>
    </source>
</evidence>
<dbReference type="InterPro" id="IPR012340">
    <property type="entry name" value="NA-bd_OB-fold"/>
</dbReference>